<keyword evidence="1" id="KW-0812">Transmembrane</keyword>
<keyword evidence="1" id="KW-0472">Membrane</keyword>
<feature type="transmembrane region" description="Helical" evidence="1">
    <location>
        <begin position="215"/>
        <end position="241"/>
    </location>
</feature>
<gene>
    <name evidence="2" type="ORF">ETU09_04360</name>
</gene>
<feature type="transmembrane region" description="Helical" evidence="1">
    <location>
        <begin position="286"/>
        <end position="308"/>
    </location>
</feature>
<feature type="transmembrane region" description="Helical" evidence="1">
    <location>
        <begin position="169"/>
        <end position="189"/>
    </location>
</feature>
<proteinExistence type="predicted"/>
<dbReference type="EMBL" id="SELH01000016">
    <property type="protein sequence ID" value="TWP29080.1"/>
    <property type="molecule type" value="Genomic_DNA"/>
</dbReference>
<evidence type="ECO:0000313" key="2">
    <source>
        <dbReference type="EMBL" id="TWP29080.1"/>
    </source>
</evidence>
<evidence type="ECO:0000256" key="1">
    <source>
        <dbReference type="SAM" id="Phobius"/>
    </source>
</evidence>
<name>A0A563DFU5_9FLAO</name>
<accession>A0A563DFU5</accession>
<dbReference type="RefSeq" id="WP_146292121.1">
    <property type="nucleotide sequence ID" value="NZ_SELH01000016.1"/>
</dbReference>
<evidence type="ECO:0000313" key="3">
    <source>
        <dbReference type="Proteomes" id="UP000319499"/>
    </source>
</evidence>
<dbReference type="InterPro" id="IPR002798">
    <property type="entry name" value="SpoIIM-like"/>
</dbReference>
<feature type="transmembrane region" description="Helical" evidence="1">
    <location>
        <begin position="100"/>
        <end position="119"/>
    </location>
</feature>
<dbReference type="OrthoDB" id="9800053at2"/>
<protein>
    <submittedName>
        <fullName evidence="2">Stage II sporulation protein M</fullName>
    </submittedName>
</protein>
<dbReference type="Proteomes" id="UP000319499">
    <property type="component" value="Unassembled WGS sequence"/>
</dbReference>
<sequence>MREAAFINKNKLQWSNFENALKSKKKLRPDELADLYLQIINDLSYSKTYYSKSNTTIYLNDLARKAHFYIYKNKKEKSSRIITFWKYELPLLFSSYQKEFLLSLIIFLLSAAIGLFSVYKDLDFARVILGNGYVDMTIKNIKIGDPMAVYHQTSAWTMFLTITTNNIRVGFISFLGGIFTPIFTIYVLFQNGVMVGTFDGFLLQYGVGLRANSIIWVHGVFEIFVIIVCGAAGLILGNSILFPKTYTRLQSVQKGFKDGLKITFSTLPFFVCAGFLESFVTRYTLMPLPVAISIIVVSLVIIIFYYIIYPRLLRKKFDNHEFNPKI</sequence>
<dbReference type="PANTHER" id="PTHR35337:SF1">
    <property type="entry name" value="SLR1478 PROTEIN"/>
    <property type="match status" value="1"/>
</dbReference>
<organism evidence="2 3">
    <name type="scientific">Apibacter muscae</name>
    <dbReference type="NCBI Taxonomy" id="2509004"/>
    <lineage>
        <taxon>Bacteria</taxon>
        <taxon>Pseudomonadati</taxon>
        <taxon>Bacteroidota</taxon>
        <taxon>Flavobacteriia</taxon>
        <taxon>Flavobacteriales</taxon>
        <taxon>Weeksellaceae</taxon>
        <taxon>Apibacter</taxon>
    </lineage>
</organism>
<keyword evidence="1" id="KW-1133">Transmembrane helix</keyword>
<feature type="transmembrane region" description="Helical" evidence="1">
    <location>
        <begin position="262"/>
        <end position="280"/>
    </location>
</feature>
<comment type="caution">
    <text evidence="2">The sequence shown here is derived from an EMBL/GenBank/DDBJ whole genome shotgun (WGS) entry which is preliminary data.</text>
</comment>
<dbReference type="Pfam" id="PF01944">
    <property type="entry name" value="SpoIIM"/>
    <property type="match status" value="1"/>
</dbReference>
<dbReference type="PANTHER" id="PTHR35337">
    <property type="entry name" value="SLR1478 PROTEIN"/>
    <property type="match status" value="1"/>
</dbReference>
<keyword evidence="3" id="KW-1185">Reference proteome</keyword>
<reference evidence="2 3" key="1">
    <citation type="submission" date="2019-02" db="EMBL/GenBank/DDBJ databases">
        <title>Apibacter muscae sp. nov.: a novel member of the house fly microbiota.</title>
        <authorList>
            <person name="Park R."/>
        </authorList>
    </citation>
    <scope>NUCLEOTIDE SEQUENCE [LARGE SCALE GENOMIC DNA]</scope>
    <source>
        <strain evidence="2 3">AL1</strain>
    </source>
</reference>
<dbReference type="AlphaFoldDB" id="A0A563DFU5"/>